<dbReference type="EMBL" id="LAZR01000271">
    <property type="protein sequence ID" value="KKN77983.1"/>
    <property type="molecule type" value="Genomic_DNA"/>
</dbReference>
<organism evidence="2">
    <name type="scientific">marine sediment metagenome</name>
    <dbReference type="NCBI Taxonomy" id="412755"/>
    <lineage>
        <taxon>unclassified sequences</taxon>
        <taxon>metagenomes</taxon>
        <taxon>ecological metagenomes</taxon>
    </lineage>
</organism>
<evidence type="ECO:0000313" key="2">
    <source>
        <dbReference type="EMBL" id="KKN77983.1"/>
    </source>
</evidence>
<sequence length="97" mass="11267">MPLPIREHSESYNWLAAQDALARSTKYQATAAEIDRMDEVLSWNKWLTRLETTVIWGMAERKPVKEIGRKIARGRYTVHRIMKGAMGKIIKNLRKKG</sequence>
<dbReference type="Pfam" id="PF19889">
    <property type="entry name" value="DUF6362"/>
    <property type="match status" value="1"/>
</dbReference>
<dbReference type="InterPro" id="IPR013324">
    <property type="entry name" value="RNA_pol_sigma_r3/r4-like"/>
</dbReference>
<proteinExistence type="predicted"/>
<reference evidence="2" key="1">
    <citation type="journal article" date="2015" name="Nature">
        <title>Complex archaea that bridge the gap between prokaryotes and eukaryotes.</title>
        <authorList>
            <person name="Spang A."/>
            <person name="Saw J.H."/>
            <person name="Jorgensen S.L."/>
            <person name="Zaremba-Niedzwiedzka K."/>
            <person name="Martijn J."/>
            <person name="Lind A.E."/>
            <person name="van Eijk R."/>
            <person name="Schleper C."/>
            <person name="Guy L."/>
            <person name="Ettema T.J."/>
        </authorList>
    </citation>
    <scope>NUCLEOTIDE SEQUENCE</scope>
</reference>
<protein>
    <recommendedName>
        <fullName evidence="1">DUF6362 domain-containing protein</fullName>
    </recommendedName>
</protein>
<gene>
    <name evidence="2" type="ORF">LCGC14_0355480</name>
</gene>
<dbReference type="AlphaFoldDB" id="A0A0F9WHV7"/>
<name>A0A0F9WHV7_9ZZZZ</name>
<dbReference type="SUPFAM" id="SSF88659">
    <property type="entry name" value="Sigma3 and sigma4 domains of RNA polymerase sigma factors"/>
    <property type="match status" value="1"/>
</dbReference>
<accession>A0A0F9WHV7</accession>
<feature type="domain" description="DUF6362" evidence="1">
    <location>
        <begin position="20"/>
        <end position="89"/>
    </location>
</feature>
<comment type="caution">
    <text evidence="2">The sequence shown here is derived from an EMBL/GenBank/DDBJ whole genome shotgun (WGS) entry which is preliminary data.</text>
</comment>
<evidence type="ECO:0000259" key="1">
    <source>
        <dbReference type="Pfam" id="PF19889"/>
    </source>
</evidence>
<dbReference type="InterPro" id="IPR045942">
    <property type="entry name" value="DUF6362"/>
</dbReference>